<accession>X6NN63</accession>
<sequence>MSVYETKTLNRKRKKLSYDENDDIYQAYQHNNKRQKRLNKVPQLEKNKKKNEEVNEDNVWKKKSRKIRRQYFCTNFPTLVKGRMLLSASSLIRFMNTDSTYVRPKIRHKHTQFFMFIYPKVFKIQSQKKFQIDLMTCKNINKFCNKKPICKYCGRINHIFTQCKFKKSPKKHHCVLCKGNHRSDSLLCPKTKDVRQKLAISFTKCNNSTVKNQDKSQANTYRHKFKILTNKKCIQIKKNNQLLAGFCCNWRTDYYELDSHFDHLSITFDILAQ</sequence>
<dbReference type="EMBL" id="ASPP01007085">
    <property type="protein sequence ID" value="ETO27720.1"/>
    <property type="molecule type" value="Genomic_DNA"/>
</dbReference>
<keyword evidence="3" id="KW-1185">Reference proteome</keyword>
<reference evidence="2 3" key="1">
    <citation type="journal article" date="2013" name="Curr. Biol.">
        <title>The Genome of the Foraminiferan Reticulomyxa filosa.</title>
        <authorList>
            <person name="Glockner G."/>
            <person name="Hulsmann N."/>
            <person name="Schleicher M."/>
            <person name="Noegel A.A."/>
            <person name="Eichinger L."/>
            <person name="Gallinger C."/>
            <person name="Pawlowski J."/>
            <person name="Sierra R."/>
            <person name="Euteneuer U."/>
            <person name="Pillet L."/>
            <person name="Moustafa A."/>
            <person name="Platzer M."/>
            <person name="Groth M."/>
            <person name="Szafranski K."/>
            <person name="Schliwa M."/>
        </authorList>
    </citation>
    <scope>NUCLEOTIDE SEQUENCE [LARGE SCALE GENOMIC DNA]</scope>
</reference>
<protein>
    <submittedName>
        <fullName evidence="2">Uncharacterized protein</fullName>
    </submittedName>
</protein>
<feature type="compositionally biased region" description="Basic and acidic residues" evidence="1">
    <location>
        <begin position="43"/>
        <end position="53"/>
    </location>
</feature>
<organism evidence="2 3">
    <name type="scientific">Reticulomyxa filosa</name>
    <dbReference type="NCBI Taxonomy" id="46433"/>
    <lineage>
        <taxon>Eukaryota</taxon>
        <taxon>Sar</taxon>
        <taxon>Rhizaria</taxon>
        <taxon>Retaria</taxon>
        <taxon>Foraminifera</taxon>
        <taxon>Monothalamids</taxon>
        <taxon>Reticulomyxidae</taxon>
        <taxon>Reticulomyxa</taxon>
    </lineage>
</organism>
<comment type="caution">
    <text evidence="2">The sequence shown here is derived from an EMBL/GenBank/DDBJ whole genome shotgun (WGS) entry which is preliminary data.</text>
</comment>
<feature type="region of interest" description="Disordered" evidence="1">
    <location>
        <begin position="28"/>
        <end position="57"/>
    </location>
</feature>
<dbReference type="Proteomes" id="UP000023152">
    <property type="component" value="Unassembled WGS sequence"/>
</dbReference>
<evidence type="ECO:0000256" key="1">
    <source>
        <dbReference type="SAM" id="MobiDB-lite"/>
    </source>
</evidence>
<proteinExistence type="predicted"/>
<gene>
    <name evidence="2" type="ORF">RFI_09412</name>
</gene>
<evidence type="ECO:0000313" key="2">
    <source>
        <dbReference type="EMBL" id="ETO27720.1"/>
    </source>
</evidence>
<name>X6NN63_RETFI</name>
<dbReference type="AlphaFoldDB" id="X6NN63"/>
<evidence type="ECO:0000313" key="3">
    <source>
        <dbReference type="Proteomes" id="UP000023152"/>
    </source>
</evidence>